<dbReference type="STRING" id="64791.A0A151WRM4"/>
<evidence type="ECO:0000313" key="3">
    <source>
        <dbReference type="Proteomes" id="UP000075809"/>
    </source>
</evidence>
<protein>
    <submittedName>
        <fullName evidence="2">Uncharacterized protein</fullName>
    </submittedName>
</protein>
<name>A0A151WRM4_9HYME</name>
<reference evidence="2 3" key="1">
    <citation type="submission" date="2015-09" db="EMBL/GenBank/DDBJ databases">
        <title>Trachymyrmex zeteki WGS genome.</title>
        <authorList>
            <person name="Nygaard S."/>
            <person name="Hu H."/>
            <person name="Boomsma J."/>
            <person name="Zhang G."/>
        </authorList>
    </citation>
    <scope>NUCLEOTIDE SEQUENCE [LARGE SCALE GENOMIC DNA]</scope>
    <source>
        <strain evidence="2">Tzet28-1</strain>
        <tissue evidence="2">Whole body</tissue>
    </source>
</reference>
<dbReference type="AlphaFoldDB" id="A0A151WRM4"/>
<proteinExistence type="predicted"/>
<evidence type="ECO:0000256" key="1">
    <source>
        <dbReference type="SAM" id="MobiDB-lite"/>
    </source>
</evidence>
<gene>
    <name evidence="2" type="ORF">ALC60_10361</name>
</gene>
<keyword evidence="3" id="KW-1185">Reference proteome</keyword>
<dbReference type="Proteomes" id="UP000075809">
    <property type="component" value="Unassembled WGS sequence"/>
</dbReference>
<organism evidence="2 3">
    <name type="scientific">Mycetomoellerius zeteki</name>
    <dbReference type="NCBI Taxonomy" id="64791"/>
    <lineage>
        <taxon>Eukaryota</taxon>
        <taxon>Metazoa</taxon>
        <taxon>Ecdysozoa</taxon>
        <taxon>Arthropoda</taxon>
        <taxon>Hexapoda</taxon>
        <taxon>Insecta</taxon>
        <taxon>Pterygota</taxon>
        <taxon>Neoptera</taxon>
        <taxon>Endopterygota</taxon>
        <taxon>Hymenoptera</taxon>
        <taxon>Apocrita</taxon>
        <taxon>Aculeata</taxon>
        <taxon>Formicoidea</taxon>
        <taxon>Formicidae</taxon>
        <taxon>Myrmicinae</taxon>
        <taxon>Mycetomoellerius</taxon>
    </lineage>
</organism>
<accession>A0A151WRM4</accession>
<evidence type="ECO:0000313" key="2">
    <source>
        <dbReference type="EMBL" id="KYQ50559.1"/>
    </source>
</evidence>
<dbReference type="EMBL" id="KQ982803">
    <property type="protein sequence ID" value="KYQ50559.1"/>
    <property type="molecule type" value="Genomic_DNA"/>
</dbReference>
<sequence length="287" mass="33121">MIRGPRQRSPYELSAANKTIIYTYGTETMTLNLGLRRSFVWRFVIADVTKPIIETDFLTHYGLLVDLVDQLTNLTITTPGRCVRCDVPSVETVAGATPFHELLARYPEITRPEVRPGETKHDTRHHIKTTPGPSVVCPGQFLSQRSSSDSGDAADFVKELRRHFDDLHSTEETHHEQRKPFIFKDLATTNQVRHDGPKMILQAAVWAILRPMLGDQPYRQIFCRADKGKRYNDFNRPFKTRIYLFREHREQQPSQDNPRMHQVFGSESWSRRDRAGKSISRIGCKSE</sequence>
<feature type="region of interest" description="Disordered" evidence="1">
    <location>
        <begin position="249"/>
        <end position="287"/>
    </location>
</feature>